<proteinExistence type="inferred from homology"/>
<feature type="transmembrane region" description="Helical" evidence="11">
    <location>
        <begin position="124"/>
        <end position="146"/>
    </location>
</feature>
<reference evidence="12" key="1">
    <citation type="submission" date="2023-07" db="EMBL/GenBank/DDBJ databases">
        <title>Chromosome-level genome assembly of Artemia franciscana.</title>
        <authorList>
            <person name="Jo E."/>
        </authorList>
    </citation>
    <scope>NUCLEOTIDE SEQUENCE</scope>
    <source>
        <tissue evidence="12">Whole body</tissue>
    </source>
</reference>
<dbReference type="PANTHER" id="PTHR42985">
    <property type="entry name" value="SODIUM-COUPLED MONOCARBOXYLATE TRANSPORTER"/>
    <property type="match status" value="1"/>
</dbReference>
<keyword evidence="5 11" id="KW-0812">Transmembrane</keyword>
<keyword evidence="7" id="KW-0915">Sodium</keyword>
<evidence type="ECO:0000256" key="3">
    <source>
        <dbReference type="ARBA" id="ARBA00022448"/>
    </source>
</evidence>
<dbReference type="InterPro" id="IPR001734">
    <property type="entry name" value="Na/solute_symporter"/>
</dbReference>
<protein>
    <recommendedName>
        <fullName evidence="14">Sodium-dependent multivitamin transporter</fullName>
    </recommendedName>
</protein>
<dbReference type="InterPro" id="IPR038377">
    <property type="entry name" value="Na/Glc_symporter_sf"/>
</dbReference>
<evidence type="ECO:0000256" key="6">
    <source>
        <dbReference type="ARBA" id="ARBA00022989"/>
    </source>
</evidence>
<keyword evidence="4" id="KW-1003">Cell membrane</keyword>
<feature type="transmembrane region" description="Helical" evidence="11">
    <location>
        <begin position="37"/>
        <end position="61"/>
    </location>
</feature>
<dbReference type="AlphaFoldDB" id="A0AA88HLQ0"/>
<keyword evidence="10" id="KW-0739">Sodium transport</keyword>
<dbReference type="Gene3D" id="1.20.1730.10">
    <property type="entry name" value="Sodium/glucose cotransporter"/>
    <property type="match status" value="2"/>
</dbReference>
<keyword evidence="9 11" id="KW-0472">Membrane</keyword>
<evidence type="ECO:0000313" key="12">
    <source>
        <dbReference type="EMBL" id="KAK2709374.1"/>
    </source>
</evidence>
<evidence type="ECO:0000256" key="7">
    <source>
        <dbReference type="ARBA" id="ARBA00023053"/>
    </source>
</evidence>
<feature type="transmembrane region" description="Helical" evidence="11">
    <location>
        <begin position="151"/>
        <end position="170"/>
    </location>
</feature>
<dbReference type="PANTHER" id="PTHR42985:SF39">
    <property type="entry name" value="GH10366P"/>
    <property type="match status" value="1"/>
</dbReference>
<evidence type="ECO:0000256" key="8">
    <source>
        <dbReference type="ARBA" id="ARBA00023065"/>
    </source>
</evidence>
<evidence type="ECO:0008006" key="14">
    <source>
        <dbReference type="Google" id="ProtNLM"/>
    </source>
</evidence>
<sequence>MARLQSKESKVLDPTPYFMSAITLLGTPAEIYLYGTMYWIIGLSYLLVMPAAAYLYLPIFYKLQLTSAYEYLEKRFNRVVRVLGSATFSIQMSLYMAVVVYAPALALSQVTVFVAAQFGNALEAALSIFGMVGGPLLGVFTLGMFLPWANWIGATAGILSGLVLMFWIGFGSQIAKGQGLLVLRTKPLTTEGCDFLNMTTTEPPSSVFKSLLKGPLGYAPTASQYPDMFEDSFIVSDTLGLYKVSYMWYSTIGCFTVIIVGIIVSFLTGAQDPRKLNPELICPVYKKLYCCFPKKWKEFLRFNVGDEYVLKDDEDEEKMKPFSIPISHVNAAFDNEAESTREKNGYSYDMTKI</sequence>
<feature type="transmembrane region" description="Helical" evidence="11">
    <location>
        <begin position="82"/>
        <end position="104"/>
    </location>
</feature>
<comment type="subcellular location">
    <subcellularLocation>
        <location evidence="1">Cell membrane</location>
        <topology evidence="1">Multi-pass membrane protein</topology>
    </subcellularLocation>
</comment>
<evidence type="ECO:0000256" key="2">
    <source>
        <dbReference type="ARBA" id="ARBA00006434"/>
    </source>
</evidence>
<dbReference type="GO" id="GO:0006814">
    <property type="term" value="P:sodium ion transport"/>
    <property type="evidence" value="ECO:0007669"/>
    <property type="project" value="UniProtKB-KW"/>
</dbReference>
<evidence type="ECO:0000256" key="5">
    <source>
        <dbReference type="ARBA" id="ARBA00022692"/>
    </source>
</evidence>
<keyword evidence="6 11" id="KW-1133">Transmembrane helix</keyword>
<organism evidence="12 13">
    <name type="scientific">Artemia franciscana</name>
    <name type="common">Brine shrimp</name>
    <name type="synonym">Artemia sanfranciscana</name>
    <dbReference type="NCBI Taxonomy" id="6661"/>
    <lineage>
        <taxon>Eukaryota</taxon>
        <taxon>Metazoa</taxon>
        <taxon>Ecdysozoa</taxon>
        <taxon>Arthropoda</taxon>
        <taxon>Crustacea</taxon>
        <taxon>Branchiopoda</taxon>
        <taxon>Anostraca</taxon>
        <taxon>Artemiidae</taxon>
        <taxon>Artemia</taxon>
    </lineage>
</organism>
<evidence type="ECO:0000256" key="10">
    <source>
        <dbReference type="ARBA" id="ARBA00023201"/>
    </source>
</evidence>
<feature type="transmembrane region" description="Helical" evidence="11">
    <location>
        <begin position="246"/>
        <end position="267"/>
    </location>
</feature>
<keyword evidence="3" id="KW-0813">Transport</keyword>
<gene>
    <name evidence="12" type="ORF">QYM36_013141</name>
</gene>
<accession>A0AA88HLQ0</accession>
<comment type="similarity">
    <text evidence="2">Belongs to the sodium:solute symporter (SSF) (TC 2.A.21) family.</text>
</comment>
<evidence type="ECO:0000256" key="4">
    <source>
        <dbReference type="ARBA" id="ARBA00022475"/>
    </source>
</evidence>
<comment type="caution">
    <text evidence="12">The sequence shown here is derived from an EMBL/GenBank/DDBJ whole genome shotgun (WGS) entry which is preliminary data.</text>
</comment>
<name>A0AA88HLQ0_ARTSF</name>
<dbReference type="InterPro" id="IPR051163">
    <property type="entry name" value="Sodium:Solute_Symporter_SSF"/>
</dbReference>
<keyword evidence="8" id="KW-0406">Ion transport</keyword>
<dbReference type="GO" id="GO:0015293">
    <property type="term" value="F:symporter activity"/>
    <property type="evidence" value="ECO:0007669"/>
    <property type="project" value="TreeGrafter"/>
</dbReference>
<dbReference type="PROSITE" id="PS50283">
    <property type="entry name" value="NA_SOLUT_SYMP_3"/>
    <property type="match status" value="1"/>
</dbReference>
<dbReference type="Proteomes" id="UP001187531">
    <property type="component" value="Unassembled WGS sequence"/>
</dbReference>
<evidence type="ECO:0000256" key="11">
    <source>
        <dbReference type="SAM" id="Phobius"/>
    </source>
</evidence>
<keyword evidence="13" id="KW-1185">Reference proteome</keyword>
<evidence type="ECO:0000256" key="1">
    <source>
        <dbReference type="ARBA" id="ARBA00004651"/>
    </source>
</evidence>
<dbReference type="EMBL" id="JAVRJZ010000017">
    <property type="protein sequence ID" value="KAK2709374.1"/>
    <property type="molecule type" value="Genomic_DNA"/>
</dbReference>
<evidence type="ECO:0000256" key="9">
    <source>
        <dbReference type="ARBA" id="ARBA00023136"/>
    </source>
</evidence>
<dbReference type="GO" id="GO:0005886">
    <property type="term" value="C:plasma membrane"/>
    <property type="evidence" value="ECO:0007669"/>
    <property type="project" value="UniProtKB-SubCell"/>
</dbReference>
<evidence type="ECO:0000313" key="13">
    <source>
        <dbReference type="Proteomes" id="UP001187531"/>
    </source>
</evidence>